<protein>
    <submittedName>
        <fullName evidence="1">Uncharacterized protein</fullName>
    </submittedName>
</protein>
<sequence length="237" mass="26806">MATQSTDHILSDDPNVLTAPMDVDVPITTAVETTEFRDLNDAELDYLDLPLPDDVNTLLSEDEGEAITSNENSAEGDRSDTLLPGDFTKRFMQTTWSDTHILAWLVLNDPTSGCMFTDSAWTLRMRNVRGYNLFKQINLERPKSTAPPTNNERLDHVNIQKAVLCMLITPGYYGRMVKEKRLAIRLNMALEYWPTDGSRQINVTQIDVYRRLAALGSSEEVVNDVFLFAYDFVSDDS</sequence>
<dbReference type="Proteomes" id="UP001215598">
    <property type="component" value="Unassembled WGS sequence"/>
</dbReference>
<accession>A0AAD7HDB8</accession>
<name>A0AAD7HDB8_9AGAR</name>
<organism evidence="1 2">
    <name type="scientific">Mycena metata</name>
    <dbReference type="NCBI Taxonomy" id="1033252"/>
    <lineage>
        <taxon>Eukaryota</taxon>
        <taxon>Fungi</taxon>
        <taxon>Dikarya</taxon>
        <taxon>Basidiomycota</taxon>
        <taxon>Agaricomycotina</taxon>
        <taxon>Agaricomycetes</taxon>
        <taxon>Agaricomycetidae</taxon>
        <taxon>Agaricales</taxon>
        <taxon>Marasmiineae</taxon>
        <taxon>Mycenaceae</taxon>
        <taxon>Mycena</taxon>
    </lineage>
</organism>
<evidence type="ECO:0000313" key="1">
    <source>
        <dbReference type="EMBL" id="KAJ7717652.1"/>
    </source>
</evidence>
<proteinExistence type="predicted"/>
<dbReference type="EMBL" id="JARKIB010000274">
    <property type="protein sequence ID" value="KAJ7717652.1"/>
    <property type="molecule type" value="Genomic_DNA"/>
</dbReference>
<reference evidence="1" key="1">
    <citation type="submission" date="2023-03" db="EMBL/GenBank/DDBJ databases">
        <title>Massive genome expansion in bonnet fungi (Mycena s.s.) driven by repeated elements and novel gene families across ecological guilds.</title>
        <authorList>
            <consortium name="Lawrence Berkeley National Laboratory"/>
            <person name="Harder C.B."/>
            <person name="Miyauchi S."/>
            <person name="Viragh M."/>
            <person name="Kuo A."/>
            <person name="Thoen E."/>
            <person name="Andreopoulos B."/>
            <person name="Lu D."/>
            <person name="Skrede I."/>
            <person name="Drula E."/>
            <person name="Henrissat B."/>
            <person name="Morin E."/>
            <person name="Kohler A."/>
            <person name="Barry K."/>
            <person name="LaButti K."/>
            <person name="Morin E."/>
            <person name="Salamov A."/>
            <person name="Lipzen A."/>
            <person name="Mereny Z."/>
            <person name="Hegedus B."/>
            <person name="Baldrian P."/>
            <person name="Stursova M."/>
            <person name="Weitz H."/>
            <person name="Taylor A."/>
            <person name="Grigoriev I.V."/>
            <person name="Nagy L.G."/>
            <person name="Martin F."/>
            <person name="Kauserud H."/>
        </authorList>
    </citation>
    <scope>NUCLEOTIDE SEQUENCE</scope>
    <source>
        <strain evidence="1">CBHHK182m</strain>
    </source>
</reference>
<comment type="caution">
    <text evidence="1">The sequence shown here is derived from an EMBL/GenBank/DDBJ whole genome shotgun (WGS) entry which is preliminary data.</text>
</comment>
<dbReference type="AlphaFoldDB" id="A0AAD7HDB8"/>
<evidence type="ECO:0000313" key="2">
    <source>
        <dbReference type="Proteomes" id="UP001215598"/>
    </source>
</evidence>
<gene>
    <name evidence="1" type="ORF">B0H16DRAFT_1740457</name>
</gene>
<keyword evidence="2" id="KW-1185">Reference proteome</keyword>